<evidence type="ECO:0000313" key="1">
    <source>
        <dbReference type="EMBL" id="HIX39031.1"/>
    </source>
</evidence>
<reference evidence="1" key="2">
    <citation type="submission" date="2021-04" db="EMBL/GenBank/DDBJ databases">
        <authorList>
            <person name="Gilroy R."/>
        </authorList>
    </citation>
    <scope>NUCLEOTIDE SEQUENCE</scope>
    <source>
        <strain evidence="1">ChiHjej12B11-1927</strain>
    </source>
</reference>
<dbReference type="InterPro" id="IPR036689">
    <property type="entry name" value="ESAT-6-like_sf"/>
</dbReference>
<dbReference type="SUPFAM" id="SSF140453">
    <property type="entry name" value="EsxAB dimer-like"/>
    <property type="match status" value="1"/>
</dbReference>
<reference evidence="1" key="1">
    <citation type="journal article" date="2021" name="PeerJ">
        <title>Extensive microbial diversity within the chicken gut microbiome revealed by metagenomics and culture.</title>
        <authorList>
            <person name="Gilroy R."/>
            <person name="Ravi A."/>
            <person name="Getino M."/>
            <person name="Pursley I."/>
            <person name="Horton D.L."/>
            <person name="Alikhan N.F."/>
            <person name="Baker D."/>
            <person name="Gharbi K."/>
            <person name="Hall N."/>
            <person name="Watson M."/>
            <person name="Adriaenssens E.M."/>
            <person name="Foster-Nyarko E."/>
            <person name="Jarju S."/>
            <person name="Secka A."/>
            <person name="Antonio M."/>
            <person name="Oren A."/>
            <person name="Chaudhuri R.R."/>
            <person name="La Ragione R."/>
            <person name="Hildebrand F."/>
            <person name="Pallen M.J."/>
        </authorList>
    </citation>
    <scope>NUCLEOTIDE SEQUENCE</scope>
    <source>
        <strain evidence="1">ChiHjej12B11-1927</strain>
    </source>
</reference>
<name>A0A9D1VP85_9FIRM</name>
<dbReference type="EMBL" id="DXFG01000331">
    <property type="protein sequence ID" value="HIX39031.1"/>
    <property type="molecule type" value="Genomic_DNA"/>
</dbReference>
<dbReference type="Proteomes" id="UP000824230">
    <property type="component" value="Unassembled WGS sequence"/>
</dbReference>
<dbReference type="AlphaFoldDB" id="A0A9D1VP85"/>
<dbReference type="InterPro" id="IPR010310">
    <property type="entry name" value="T7SS_ESAT-6-like"/>
</dbReference>
<proteinExistence type="predicted"/>
<dbReference type="Gene3D" id="1.10.287.1060">
    <property type="entry name" value="ESAT-6-like"/>
    <property type="match status" value="1"/>
</dbReference>
<dbReference type="Pfam" id="PF06013">
    <property type="entry name" value="WXG100"/>
    <property type="match status" value="1"/>
</dbReference>
<accession>A0A9D1VP85</accession>
<protein>
    <submittedName>
        <fullName evidence="1">WXG100 family type VII secretion target</fullName>
    </submittedName>
</protein>
<organism evidence="1 2">
    <name type="scientific">Candidatus Blautia pullistercoris</name>
    <dbReference type="NCBI Taxonomy" id="2838499"/>
    <lineage>
        <taxon>Bacteria</taxon>
        <taxon>Bacillati</taxon>
        <taxon>Bacillota</taxon>
        <taxon>Clostridia</taxon>
        <taxon>Lachnospirales</taxon>
        <taxon>Lachnospiraceae</taxon>
        <taxon>Blautia</taxon>
    </lineage>
</organism>
<comment type="caution">
    <text evidence="1">The sequence shown here is derived from an EMBL/GenBank/DDBJ whole genome shotgun (WGS) entry which is preliminary data.</text>
</comment>
<gene>
    <name evidence="1" type="ORF">H9738_14385</name>
</gene>
<evidence type="ECO:0000313" key="2">
    <source>
        <dbReference type="Proteomes" id="UP000824230"/>
    </source>
</evidence>
<sequence length="106" mass="11761">MTDSIRIKVSTQELQAASGQTASTLQEMKTAFSVIGQAVDRSKGYWQGEAAENHRKVYGDMKETVSEILNRIQEHVDDLQTMAQTYEEGEEAVKELAADLPSDVII</sequence>